<dbReference type="AlphaFoldDB" id="A0A964TC31"/>
<dbReference type="Proteomes" id="UP000667650">
    <property type="component" value="Unassembled WGS sequence"/>
</dbReference>
<dbReference type="InterPro" id="IPR007361">
    <property type="entry name" value="DUF427"/>
</dbReference>
<evidence type="ECO:0000313" key="3">
    <source>
        <dbReference type="Proteomes" id="UP000667650"/>
    </source>
</evidence>
<comment type="caution">
    <text evidence="2">The sequence shown here is derived from an EMBL/GenBank/DDBJ whole genome shotgun (WGS) entry which is preliminary data.</text>
</comment>
<protein>
    <submittedName>
        <fullName evidence="2">DUF427 domain-containing protein</fullName>
    </submittedName>
</protein>
<dbReference type="RefSeq" id="WP_166522931.1">
    <property type="nucleotide sequence ID" value="NZ_JAAABI010000002.1"/>
</dbReference>
<sequence>MGQNIFDNEVPHWILKAREKWEYFGQARPPFAEIPKAGQRSVWDFPRPPAIEKSLKKLKIKHGAELVAASHNALAILETASPSTYYVPPEDINYKLLVKIPKRESLCEWKGNAVYWALKNDPMAPIAWSYPKPFQEYIILKDYFAFYPQHLECYLDGERIVPQTGEFYAGWITSDLSGPFKGKPGTGHW</sequence>
<dbReference type="Gene3D" id="2.170.150.40">
    <property type="entry name" value="Domain of unknown function (DUF427)"/>
    <property type="match status" value="1"/>
</dbReference>
<dbReference type="InterPro" id="IPR038694">
    <property type="entry name" value="DUF427_sf"/>
</dbReference>
<dbReference type="PANTHER" id="PTHR43058:SF1">
    <property type="entry name" value="DUF427 DOMAIN-CONTAINING PROTEIN"/>
    <property type="match status" value="1"/>
</dbReference>
<name>A0A964TC31_9FLAO</name>
<gene>
    <name evidence="2" type="ORF">GTQ34_06260</name>
</gene>
<keyword evidence="3" id="KW-1185">Reference proteome</keyword>
<evidence type="ECO:0000313" key="2">
    <source>
        <dbReference type="EMBL" id="NAY91514.1"/>
    </source>
</evidence>
<organism evidence="2 3">
    <name type="scientific">Flagellimonas ochracea</name>
    <dbReference type="NCBI Taxonomy" id="2696472"/>
    <lineage>
        <taxon>Bacteria</taxon>
        <taxon>Pseudomonadati</taxon>
        <taxon>Bacteroidota</taxon>
        <taxon>Flavobacteriia</taxon>
        <taxon>Flavobacteriales</taxon>
        <taxon>Flavobacteriaceae</taxon>
        <taxon>Flagellimonas</taxon>
    </lineage>
</organism>
<feature type="domain" description="DUF427" evidence="1">
    <location>
        <begin position="59"/>
        <end position="148"/>
    </location>
</feature>
<dbReference type="EMBL" id="JAAABI010000002">
    <property type="protein sequence ID" value="NAY91514.1"/>
    <property type="molecule type" value="Genomic_DNA"/>
</dbReference>
<reference evidence="2" key="1">
    <citation type="submission" date="2020-01" db="EMBL/GenBank/DDBJ databases">
        <title>Muricauda ochracea sp. nov., isolated from a tidal flat of Garorim bay in Korea.</title>
        <authorList>
            <person name="Kim D."/>
            <person name="Yoo Y."/>
            <person name="Kim J.-J."/>
        </authorList>
    </citation>
    <scope>NUCLEOTIDE SEQUENCE</scope>
    <source>
        <strain evidence="2">JGD-17</strain>
    </source>
</reference>
<proteinExistence type="predicted"/>
<evidence type="ECO:0000259" key="1">
    <source>
        <dbReference type="Pfam" id="PF04248"/>
    </source>
</evidence>
<accession>A0A964TC31</accession>
<dbReference type="PANTHER" id="PTHR43058">
    <property type="entry name" value="SLR0655 PROTEIN"/>
    <property type="match status" value="1"/>
</dbReference>
<dbReference type="Pfam" id="PF04248">
    <property type="entry name" value="NTP_transf_9"/>
    <property type="match status" value="1"/>
</dbReference>